<accession>A0A0J8GQB9</accession>
<keyword evidence="7 8" id="KW-0472">Membrane</keyword>
<dbReference type="GO" id="GO:0005886">
    <property type="term" value="C:plasma membrane"/>
    <property type="evidence" value="ECO:0007669"/>
    <property type="project" value="UniProtKB-SubCell"/>
</dbReference>
<dbReference type="InterPro" id="IPR001463">
    <property type="entry name" value="Na/Ala_symport"/>
</dbReference>
<dbReference type="EMBL" id="LAZL01000017">
    <property type="protein sequence ID" value="KMT64965.1"/>
    <property type="molecule type" value="Genomic_DNA"/>
</dbReference>
<keyword evidence="8" id="KW-0769">Symport</keyword>
<evidence type="ECO:0000256" key="6">
    <source>
        <dbReference type="ARBA" id="ARBA00022989"/>
    </source>
</evidence>
<evidence type="ECO:0000256" key="2">
    <source>
        <dbReference type="ARBA" id="ARBA00009261"/>
    </source>
</evidence>
<dbReference type="NCBIfam" id="TIGR00835">
    <property type="entry name" value="agcS"/>
    <property type="match status" value="1"/>
</dbReference>
<comment type="similarity">
    <text evidence="2 8">Belongs to the alanine or glycine:cation symporter (AGCS) (TC 2.A.25) family.</text>
</comment>
<evidence type="ECO:0000256" key="5">
    <source>
        <dbReference type="ARBA" id="ARBA00022692"/>
    </source>
</evidence>
<keyword evidence="5 8" id="KW-0812">Transmembrane</keyword>
<comment type="caution">
    <text evidence="9">The sequence shown here is derived from an EMBL/GenBank/DDBJ whole genome shotgun (WGS) entry which is preliminary data.</text>
</comment>
<dbReference type="PANTHER" id="PTHR30330">
    <property type="entry name" value="AGSS FAMILY TRANSPORTER, SODIUM-ALANINE"/>
    <property type="match status" value="1"/>
</dbReference>
<feature type="transmembrane region" description="Helical" evidence="8">
    <location>
        <begin position="20"/>
        <end position="38"/>
    </location>
</feature>
<sequence>MSEINQILLGLDQWLGSAFYFPYLLLGVGLFFTLYLGFPQIRFFKQAVNILLGRHTTHTSQGDTTHFQALTTALSGTVGTGNIGGVGLAIYLGGPAALFWMWMTAFLGMTTKYVEVTLSHKYRVTDSQGFIAGGPMYFMHRKLNAPWLAVIFAVATVISAFGTGSMPQINNIASAMESSFSFEPMWTGGILAILLAFVIIGGIKRIASVTSKIVPFMVLAYVIGAISVISFNYQNILPSLGSIIGDVFTGTAATGGFLGAGFAYAFNRGVNRGLFSNEAGQGSAPIAHASAKTDQPVKEGMVAILEPFIDTLILCTLTGLVILSSGVWTQKHTNQFDYSDMVFIQGQYSESNKKQVNELYNWLGGSEHSVKFYNGEISIEKGKMLTPDVTLINARSIAENVVFKVSNQKAFTGELTLVDGKLMDSNVIVVGDSMLHSTKLTAEAFNKGWFQGYGEYIVTIGILLFAFSTAISWSYYGDRAMTYLFGSQSVIYFRILYVAGFFVASFVDTMIIWNLAAVTVVLMTLPNLLALVLLRKDVKATQQAYIESSQPELTNKKE</sequence>
<proteinExistence type="inferred from homology"/>
<evidence type="ECO:0000313" key="9">
    <source>
        <dbReference type="EMBL" id="KMT64965.1"/>
    </source>
</evidence>
<evidence type="ECO:0000256" key="1">
    <source>
        <dbReference type="ARBA" id="ARBA00004651"/>
    </source>
</evidence>
<keyword evidence="3 8" id="KW-0813">Transport</keyword>
<dbReference type="STRING" id="1513271.XM47_11680"/>
<evidence type="ECO:0000256" key="4">
    <source>
        <dbReference type="ARBA" id="ARBA00022475"/>
    </source>
</evidence>
<evidence type="ECO:0000313" key="10">
    <source>
        <dbReference type="Proteomes" id="UP000037600"/>
    </source>
</evidence>
<dbReference type="GO" id="GO:0005283">
    <property type="term" value="F:amino acid:sodium symporter activity"/>
    <property type="evidence" value="ECO:0007669"/>
    <property type="project" value="InterPro"/>
</dbReference>
<feature type="transmembrane region" description="Helical" evidence="8">
    <location>
        <begin position="184"/>
        <end position="201"/>
    </location>
</feature>
<gene>
    <name evidence="9" type="ORF">XM47_11680</name>
</gene>
<feature type="transmembrane region" description="Helical" evidence="8">
    <location>
        <begin position="145"/>
        <end position="164"/>
    </location>
</feature>
<protein>
    <submittedName>
        <fullName evidence="9">Alanine glycine permease</fullName>
    </submittedName>
</protein>
<dbReference type="RefSeq" id="WP_048692683.1">
    <property type="nucleotide sequence ID" value="NZ_KQ130492.1"/>
</dbReference>
<feature type="transmembrane region" description="Helical" evidence="8">
    <location>
        <begin position="483"/>
        <end position="504"/>
    </location>
</feature>
<evidence type="ECO:0000256" key="7">
    <source>
        <dbReference type="ARBA" id="ARBA00023136"/>
    </source>
</evidence>
<feature type="transmembrane region" description="Helical" evidence="8">
    <location>
        <begin position="243"/>
        <end position="266"/>
    </location>
</feature>
<dbReference type="PANTHER" id="PTHR30330:SF3">
    <property type="entry name" value="TRANSCRIPTIONAL REGULATOR, LRP FAMILY"/>
    <property type="match status" value="1"/>
</dbReference>
<evidence type="ECO:0000256" key="8">
    <source>
        <dbReference type="RuleBase" id="RU363064"/>
    </source>
</evidence>
<keyword evidence="10" id="KW-1185">Reference proteome</keyword>
<dbReference type="Proteomes" id="UP000037600">
    <property type="component" value="Unassembled WGS sequence"/>
</dbReference>
<dbReference type="PRINTS" id="PR00175">
    <property type="entry name" value="NAALASMPORT"/>
</dbReference>
<dbReference type="PATRIC" id="fig|1513271.3.peg.2379"/>
<feature type="transmembrane region" description="Helical" evidence="8">
    <location>
        <begin position="213"/>
        <end position="231"/>
    </location>
</feature>
<keyword evidence="8" id="KW-0997">Cell inner membrane</keyword>
<reference evidence="9 10" key="1">
    <citation type="submission" date="2015-04" db="EMBL/GenBank/DDBJ databases">
        <title>Draft Genome Sequence of the Novel Agar-Digesting Marine Bacterium Q1.</title>
        <authorList>
            <person name="Li Y."/>
            <person name="Li D."/>
            <person name="Chen G."/>
            <person name="Du Z."/>
        </authorList>
    </citation>
    <scope>NUCLEOTIDE SEQUENCE [LARGE SCALE GENOMIC DNA]</scope>
    <source>
        <strain evidence="9 10">Q1</strain>
    </source>
</reference>
<comment type="subcellular location">
    <subcellularLocation>
        <location evidence="8">Cell inner membrane</location>
        <topology evidence="8">Multi-pass membrane protein</topology>
    </subcellularLocation>
    <subcellularLocation>
        <location evidence="1">Cell membrane</location>
        <topology evidence="1">Multi-pass membrane protein</topology>
    </subcellularLocation>
</comment>
<feature type="transmembrane region" description="Helical" evidence="8">
    <location>
        <begin position="308"/>
        <end position="328"/>
    </location>
</feature>
<evidence type="ECO:0000256" key="3">
    <source>
        <dbReference type="ARBA" id="ARBA00022448"/>
    </source>
</evidence>
<organism evidence="9 10">
    <name type="scientific">Catenovulum maritimum</name>
    <dbReference type="NCBI Taxonomy" id="1513271"/>
    <lineage>
        <taxon>Bacteria</taxon>
        <taxon>Pseudomonadati</taxon>
        <taxon>Pseudomonadota</taxon>
        <taxon>Gammaproteobacteria</taxon>
        <taxon>Alteromonadales</taxon>
        <taxon>Alteromonadaceae</taxon>
        <taxon>Catenovulum</taxon>
    </lineage>
</organism>
<dbReference type="OrthoDB" id="9806926at2"/>
<dbReference type="PROSITE" id="PS00873">
    <property type="entry name" value="NA_ALANINE_SYMP"/>
    <property type="match status" value="1"/>
</dbReference>
<name>A0A0J8GQB9_9ALTE</name>
<keyword evidence="6 8" id="KW-1133">Transmembrane helix</keyword>
<dbReference type="AlphaFoldDB" id="A0A0J8GQB9"/>
<dbReference type="Pfam" id="PF01235">
    <property type="entry name" value="Na_Ala_symp"/>
    <property type="match status" value="1"/>
</dbReference>
<feature type="transmembrane region" description="Helical" evidence="8">
    <location>
        <begin position="456"/>
        <end position="476"/>
    </location>
</feature>
<feature type="transmembrane region" description="Helical" evidence="8">
    <location>
        <begin position="510"/>
        <end position="534"/>
    </location>
</feature>
<keyword evidence="4" id="KW-1003">Cell membrane</keyword>